<organism evidence="5 6">
    <name type="scientific">Tichowtungia aerotolerans</name>
    <dbReference type="NCBI Taxonomy" id="2697043"/>
    <lineage>
        <taxon>Bacteria</taxon>
        <taxon>Pseudomonadati</taxon>
        <taxon>Kiritimatiellota</taxon>
        <taxon>Tichowtungiia</taxon>
        <taxon>Tichowtungiales</taxon>
        <taxon>Tichowtungiaceae</taxon>
        <taxon>Tichowtungia</taxon>
    </lineage>
</organism>
<dbReference type="Proteomes" id="UP000464954">
    <property type="component" value="Chromosome"/>
</dbReference>
<evidence type="ECO:0000256" key="2">
    <source>
        <dbReference type="SAM" id="Phobius"/>
    </source>
</evidence>
<keyword evidence="2" id="KW-0812">Transmembrane</keyword>
<feature type="coiled-coil region" evidence="1">
    <location>
        <begin position="514"/>
        <end position="572"/>
    </location>
</feature>
<name>A0A6P1M7K0_9BACT</name>
<dbReference type="KEGG" id="taer:GT409_01350"/>
<dbReference type="InterPro" id="IPR019196">
    <property type="entry name" value="ABC_transp_unknown"/>
</dbReference>
<dbReference type="InterPro" id="IPR055396">
    <property type="entry name" value="DUF7088"/>
</dbReference>
<dbReference type="RefSeq" id="WP_160626181.1">
    <property type="nucleotide sequence ID" value="NZ_CP047593.1"/>
</dbReference>
<dbReference type="EMBL" id="CP047593">
    <property type="protein sequence ID" value="QHI68148.1"/>
    <property type="molecule type" value="Genomic_DNA"/>
</dbReference>
<keyword evidence="1" id="KW-0175">Coiled coil</keyword>
<gene>
    <name evidence="5" type="ORF">GT409_01350</name>
</gene>
<sequence length="611" mass="67913">MNQMKKMTGLAGVLLLLGILIAFNAVVRPMRARIDVTEDKLYTLSDGTKQLLGDLDRDVTLKFYFSKSNDRLPVPMKNFAARVRDLLREYESRSGGYLVVEEYDPKPDSDEEEWAQRYGLQGQALDMFGMGGQLYFGIVAVSGNREAAIPMLAQSAEPRLEYLLTRMISEVASEKTARVGIMSALPVNGSAPANPYMMQQQSGSQPWSLISEIERQYEVEPVEMTATNIAADIDTLLLIHPADITDDTLYALDQFVLRGGRLMAFTDPMCITAMENANPQMMQMGQMPQGESDLNQLTSAWGIEMTAGQMAADESAASLLNAGGGRAQRNAAWLSLREPQINGEDVATGSLSSMMLPFAGAFDGTVSNGLEKTELLFTEDDGFTVSTSAARTGDLGRPLSRRRVPMAMRLTGTFRTAFPDKEDGLKESAKPGVVVLVSDVDMLADRFATQSMNLFGQRMVQPSNDNFAFALNMLEQLCGSEALIGLRSRNSFDRPFDRVIELEKEAAFKWQSEEERLNQKLQTTQQRLNSLQQSRGDDGQQTFLTPEQEAEVKQFREEVFQTQQSLKEVRKNLRRDIERLGVRVKALNILAIPLLVAAFGIARGLWIKKTR</sequence>
<evidence type="ECO:0000259" key="4">
    <source>
        <dbReference type="Pfam" id="PF23357"/>
    </source>
</evidence>
<proteinExistence type="predicted"/>
<keyword evidence="2" id="KW-1133">Transmembrane helix</keyword>
<keyword evidence="6" id="KW-1185">Reference proteome</keyword>
<evidence type="ECO:0000256" key="1">
    <source>
        <dbReference type="SAM" id="Coils"/>
    </source>
</evidence>
<dbReference type="Pfam" id="PF23357">
    <property type="entry name" value="DUF7088"/>
    <property type="match status" value="1"/>
</dbReference>
<feature type="domain" description="ABC-type uncharacterised transport system" evidence="3">
    <location>
        <begin position="178"/>
        <end position="473"/>
    </location>
</feature>
<accession>A0A6P1M7K0</accession>
<reference evidence="5 6" key="1">
    <citation type="submission" date="2020-01" db="EMBL/GenBank/DDBJ databases">
        <title>Ponticoccus aerotolerans gen. nov., sp. nov., an anaerobic bacterium and proposal of Ponticoccusceae fam. nov., Ponticoccusles ord. nov. and Ponticoccuse classis nov. in the phylum Kiritimatiellaeota.</title>
        <authorList>
            <person name="Zhou L.Y."/>
            <person name="Du Z.J."/>
        </authorList>
    </citation>
    <scope>NUCLEOTIDE SEQUENCE [LARGE SCALE GENOMIC DNA]</scope>
    <source>
        <strain evidence="5 6">S-5007</strain>
    </source>
</reference>
<keyword evidence="2" id="KW-0472">Membrane</keyword>
<evidence type="ECO:0000313" key="6">
    <source>
        <dbReference type="Proteomes" id="UP000464954"/>
    </source>
</evidence>
<feature type="transmembrane region" description="Helical" evidence="2">
    <location>
        <begin position="586"/>
        <end position="606"/>
    </location>
</feature>
<evidence type="ECO:0000313" key="5">
    <source>
        <dbReference type="EMBL" id="QHI68148.1"/>
    </source>
</evidence>
<dbReference type="Pfam" id="PF09822">
    <property type="entry name" value="ABC_transp_aux"/>
    <property type="match status" value="1"/>
</dbReference>
<feature type="domain" description="DUF7088" evidence="4">
    <location>
        <begin position="38"/>
        <end position="139"/>
    </location>
</feature>
<evidence type="ECO:0000259" key="3">
    <source>
        <dbReference type="Pfam" id="PF09822"/>
    </source>
</evidence>
<dbReference type="AlphaFoldDB" id="A0A6P1M7K0"/>
<protein>
    <submittedName>
        <fullName evidence="5">Uncharacterized protein</fullName>
    </submittedName>
</protein>